<gene>
    <name evidence="2" type="ORF">C8D97_10624</name>
</gene>
<dbReference type="OrthoDB" id="6380601at2"/>
<protein>
    <submittedName>
        <fullName evidence="2">Uncharacterized protein DUF560</fullName>
    </submittedName>
</protein>
<name>A0A316G8E5_9GAMM</name>
<keyword evidence="3" id="KW-1185">Reference proteome</keyword>
<proteinExistence type="predicted"/>
<evidence type="ECO:0000313" key="3">
    <source>
        <dbReference type="Proteomes" id="UP000245790"/>
    </source>
</evidence>
<sequence>MFRSHPIKTLSLLVLTAIISATSVAEGNAEDIAEGNAENNAVKQAHSLDYDISFDLEVGTIYDSHLSIEEIDRNTDKGDSALYYQGALKGELKPVEKLLLTADYQYSSKAYQDFDEFDQTLGILNLDGSYQFDWLTLGINAIDVNADLSDEPFLTLTQQGLYVSKLISNRYFIRLAKNNADKRFEQQIDRNAEVNEFNAGFFLFFDNAQQFIHLGYADKFENASADEFDYDSYQLALKYSKKFQLFSQKGQWKVGVRRTVKDYRNDSSIIDEPRQDRRNVAEIEVELGLMKKVSLMTKLELLGNQSNLESQDYQSEQVSVLLKADF</sequence>
<keyword evidence="1" id="KW-0732">Signal</keyword>
<reference evidence="2 3" key="1">
    <citation type="submission" date="2018-05" db="EMBL/GenBank/DDBJ databases">
        <title>Genomic Encyclopedia of Type Strains, Phase IV (KMG-IV): sequencing the most valuable type-strain genomes for metagenomic binning, comparative biology and taxonomic classification.</title>
        <authorList>
            <person name="Goeker M."/>
        </authorList>
    </citation>
    <scope>NUCLEOTIDE SEQUENCE [LARGE SCALE GENOMIC DNA]</scope>
    <source>
        <strain evidence="2 3">DSM 25350</strain>
    </source>
</reference>
<dbReference type="Proteomes" id="UP000245790">
    <property type="component" value="Unassembled WGS sequence"/>
</dbReference>
<organism evidence="2 3">
    <name type="scientific">Pleionea mediterranea</name>
    <dbReference type="NCBI Taxonomy" id="523701"/>
    <lineage>
        <taxon>Bacteria</taxon>
        <taxon>Pseudomonadati</taxon>
        <taxon>Pseudomonadota</taxon>
        <taxon>Gammaproteobacteria</taxon>
        <taxon>Oceanospirillales</taxon>
        <taxon>Pleioneaceae</taxon>
        <taxon>Pleionea</taxon>
    </lineage>
</organism>
<dbReference type="RefSeq" id="WP_109763404.1">
    <property type="nucleotide sequence ID" value="NZ_QGGU01000006.1"/>
</dbReference>
<feature type="chain" id="PRO_5016240709" evidence="1">
    <location>
        <begin position="26"/>
        <end position="326"/>
    </location>
</feature>
<accession>A0A316G8E5</accession>
<dbReference type="EMBL" id="QGGU01000006">
    <property type="protein sequence ID" value="PWK50737.1"/>
    <property type="molecule type" value="Genomic_DNA"/>
</dbReference>
<feature type="signal peptide" evidence="1">
    <location>
        <begin position="1"/>
        <end position="25"/>
    </location>
</feature>
<dbReference type="AlphaFoldDB" id="A0A316G8E5"/>
<comment type="caution">
    <text evidence="2">The sequence shown here is derived from an EMBL/GenBank/DDBJ whole genome shotgun (WGS) entry which is preliminary data.</text>
</comment>
<evidence type="ECO:0000256" key="1">
    <source>
        <dbReference type="SAM" id="SignalP"/>
    </source>
</evidence>
<evidence type="ECO:0000313" key="2">
    <source>
        <dbReference type="EMBL" id="PWK50737.1"/>
    </source>
</evidence>